<evidence type="ECO:0000256" key="5">
    <source>
        <dbReference type="ARBA" id="ARBA00022989"/>
    </source>
</evidence>
<evidence type="ECO:0000259" key="10">
    <source>
        <dbReference type="PROSITE" id="PS51779"/>
    </source>
</evidence>
<evidence type="ECO:0000256" key="6">
    <source>
        <dbReference type="ARBA" id="ARBA00023136"/>
    </source>
</evidence>
<dbReference type="InterPro" id="IPR005548">
    <property type="entry name" value="Cell_div_FtsQ/DivIB_C"/>
</dbReference>
<dbReference type="Pfam" id="PF03799">
    <property type="entry name" value="FtsQ_DivIB_C"/>
    <property type="match status" value="1"/>
</dbReference>
<evidence type="ECO:0000256" key="3">
    <source>
        <dbReference type="ARBA" id="ARBA00022618"/>
    </source>
</evidence>
<dbReference type="InterPro" id="IPR050487">
    <property type="entry name" value="FtsQ_DivIB"/>
</dbReference>
<dbReference type="PANTHER" id="PTHR37820">
    <property type="entry name" value="CELL DIVISION PROTEIN DIVIB"/>
    <property type="match status" value="1"/>
</dbReference>
<feature type="transmembrane region" description="Helical" evidence="8">
    <location>
        <begin position="45"/>
        <end position="64"/>
    </location>
</feature>
<keyword evidence="4 8" id="KW-0812">Transmembrane</keyword>
<sequence length="272" mass="27778">MTARRTAVRPGRAGRRPGGATVRVARESSRPAPQPVRRPWLSRRALVALLGVVTVLVLAGWVALGTSALGVHTVEVRGTDRVPAAAVRAAVGVRAGFPLPRVDPAAAARRVRALPAVASATVTRVWPHTLRVQVVERQPVAVVQKGSGWSYVDAAGTAFAAAPATAGRSADVPVIRTRRGDTGALRSAAAVVAVLPGAVLAQLTSVDADSVDSVTLRLHGGSSVVWGSPEGSARKAQVLAVLMRSVSGGTVYDVSAPEAPTVRGAPAPTPTG</sequence>
<evidence type="ECO:0000256" key="2">
    <source>
        <dbReference type="ARBA" id="ARBA00022475"/>
    </source>
</evidence>
<comment type="caution">
    <text evidence="11">The sequence shown here is derived from an EMBL/GenBank/DDBJ whole genome shotgun (WGS) entry which is preliminary data.</text>
</comment>
<dbReference type="GO" id="GO:0090529">
    <property type="term" value="P:cell septum assembly"/>
    <property type="evidence" value="ECO:0007669"/>
    <property type="project" value="InterPro"/>
</dbReference>
<evidence type="ECO:0000256" key="9">
    <source>
        <dbReference type="SAM" id="MobiDB-lite"/>
    </source>
</evidence>
<dbReference type="OrthoDB" id="9790760at2"/>
<keyword evidence="5 8" id="KW-1133">Transmembrane helix</keyword>
<dbReference type="AlphaFoldDB" id="A0A4Q7NGK2"/>
<dbReference type="GO" id="GO:0032153">
    <property type="term" value="C:cell division site"/>
    <property type="evidence" value="ECO:0007669"/>
    <property type="project" value="UniProtKB-UniRule"/>
</dbReference>
<dbReference type="RefSeq" id="WP_130494029.1">
    <property type="nucleotide sequence ID" value="NZ_SGXD01000004.1"/>
</dbReference>
<dbReference type="EMBL" id="SGXD01000004">
    <property type="protein sequence ID" value="RZS82914.1"/>
    <property type="molecule type" value="Genomic_DNA"/>
</dbReference>
<dbReference type="Proteomes" id="UP000293638">
    <property type="component" value="Unassembled WGS sequence"/>
</dbReference>
<feature type="region of interest" description="Disordered" evidence="9">
    <location>
        <begin position="1"/>
        <end position="36"/>
    </location>
</feature>
<keyword evidence="12" id="KW-1185">Reference proteome</keyword>
<dbReference type="InterPro" id="IPR034746">
    <property type="entry name" value="POTRA"/>
</dbReference>
<keyword evidence="6 8" id="KW-0472">Membrane</keyword>
<evidence type="ECO:0000313" key="11">
    <source>
        <dbReference type="EMBL" id="RZS82914.1"/>
    </source>
</evidence>
<name>A0A4Q7NGK2_9ACTN</name>
<dbReference type="PROSITE" id="PS51779">
    <property type="entry name" value="POTRA"/>
    <property type="match status" value="1"/>
</dbReference>
<comment type="similarity">
    <text evidence="8">Belongs to the FtsQ/DivIB family. FtsQ subfamily.</text>
</comment>
<dbReference type="InterPro" id="IPR026579">
    <property type="entry name" value="FtsQ"/>
</dbReference>
<keyword evidence="3 8" id="KW-0132">Cell division</keyword>
<comment type="function">
    <text evidence="8">Essential cell division protein.</text>
</comment>
<proteinExistence type="inferred from homology"/>
<gene>
    <name evidence="8" type="primary">ftsQ</name>
    <name evidence="11" type="ORF">EV189_3311</name>
</gene>
<evidence type="ECO:0000256" key="1">
    <source>
        <dbReference type="ARBA" id="ARBA00004370"/>
    </source>
</evidence>
<organism evidence="11 12">
    <name type="scientific">Motilibacter rhizosphaerae</name>
    <dbReference type="NCBI Taxonomy" id="598652"/>
    <lineage>
        <taxon>Bacteria</taxon>
        <taxon>Bacillati</taxon>
        <taxon>Actinomycetota</taxon>
        <taxon>Actinomycetes</taxon>
        <taxon>Motilibacterales</taxon>
        <taxon>Motilibacteraceae</taxon>
        <taxon>Motilibacter</taxon>
    </lineage>
</organism>
<keyword evidence="7 8" id="KW-0131">Cell cycle</keyword>
<comment type="subcellular location">
    <subcellularLocation>
        <location evidence="8">Cell membrane</location>
        <topology evidence="8">Single-pass type II membrane protein</topology>
    </subcellularLocation>
    <subcellularLocation>
        <location evidence="1">Membrane</location>
    </subcellularLocation>
    <text evidence="8">Localizes to the division septum.</text>
</comment>
<keyword evidence="2 8" id="KW-1003">Cell membrane</keyword>
<evidence type="ECO:0000313" key="12">
    <source>
        <dbReference type="Proteomes" id="UP000293638"/>
    </source>
</evidence>
<reference evidence="11 12" key="1">
    <citation type="submission" date="2019-02" db="EMBL/GenBank/DDBJ databases">
        <title>Genomic Encyclopedia of Type Strains, Phase IV (KMG-IV): sequencing the most valuable type-strain genomes for metagenomic binning, comparative biology and taxonomic classification.</title>
        <authorList>
            <person name="Goeker M."/>
        </authorList>
    </citation>
    <scope>NUCLEOTIDE SEQUENCE [LARGE SCALE GENOMIC DNA]</scope>
    <source>
        <strain evidence="11 12">DSM 45622</strain>
    </source>
</reference>
<dbReference type="GO" id="GO:0005886">
    <property type="term" value="C:plasma membrane"/>
    <property type="evidence" value="ECO:0007669"/>
    <property type="project" value="UniProtKB-SubCell"/>
</dbReference>
<protein>
    <recommendedName>
        <fullName evidence="8">Cell division protein FtsQ</fullName>
    </recommendedName>
</protein>
<dbReference type="HAMAP" id="MF_00911">
    <property type="entry name" value="FtsQ_subfam"/>
    <property type="match status" value="1"/>
</dbReference>
<dbReference type="PANTHER" id="PTHR37820:SF1">
    <property type="entry name" value="CELL DIVISION PROTEIN FTSQ"/>
    <property type="match status" value="1"/>
</dbReference>
<evidence type="ECO:0000256" key="8">
    <source>
        <dbReference type="HAMAP-Rule" id="MF_00911"/>
    </source>
</evidence>
<evidence type="ECO:0000256" key="7">
    <source>
        <dbReference type="ARBA" id="ARBA00023306"/>
    </source>
</evidence>
<dbReference type="GO" id="GO:0043093">
    <property type="term" value="P:FtsZ-dependent cytokinesis"/>
    <property type="evidence" value="ECO:0007669"/>
    <property type="project" value="UniProtKB-UniRule"/>
</dbReference>
<evidence type="ECO:0000256" key="4">
    <source>
        <dbReference type="ARBA" id="ARBA00022692"/>
    </source>
</evidence>
<dbReference type="InterPro" id="IPR013685">
    <property type="entry name" value="POTRA_FtsQ_type"/>
</dbReference>
<dbReference type="Gene3D" id="3.10.20.310">
    <property type="entry name" value="membrane protein fhac"/>
    <property type="match status" value="1"/>
</dbReference>
<feature type="domain" description="POTRA" evidence="10">
    <location>
        <begin position="69"/>
        <end position="137"/>
    </location>
</feature>
<dbReference type="Pfam" id="PF08478">
    <property type="entry name" value="POTRA_1"/>
    <property type="match status" value="1"/>
</dbReference>
<feature type="compositionally biased region" description="Low complexity" evidence="9">
    <location>
        <begin position="1"/>
        <end position="11"/>
    </location>
</feature>
<accession>A0A4Q7NGK2</accession>